<evidence type="ECO:0000313" key="3">
    <source>
        <dbReference type="Proteomes" id="UP000009168"/>
    </source>
</evidence>
<dbReference type="Proteomes" id="UP000009168">
    <property type="component" value="Unassembled WGS sequence"/>
</dbReference>
<name>W7X3Q3_TETTS</name>
<dbReference type="RefSeq" id="XP_012656414.1">
    <property type="nucleotide sequence ID" value="XM_012800960.1"/>
</dbReference>
<protein>
    <submittedName>
        <fullName evidence="2">Transmembrane protein, putative</fullName>
    </submittedName>
</protein>
<organism evidence="2 3">
    <name type="scientific">Tetrahymena thermophila (strain SB210)</name>
    <dbReference type="NCBI Taxonomy" id="312017"/>
    <lineage>
        <taxon>Eukaryota</taxon>
        <taxon>Sar</taxon>
        <taxon>Alveolata</taxon>
        <taxon>Ciliophora</taxon>
        <taxon>Intramacronucleata</taxon>
        <taxon>Oligohymenophorea</taxon>
        <taxon>Hymenostomatida</taxon>
        <taxon>Tetrahymenina</taxon>
        <taxon>Tetrahymenidae</taxon>
        <taxon>Tetrahymena</taxon>
    </lineage>
</organism>
<dbReference type="InParanoid" id="W7X3Q3"/>
<sequence length="286" mass="33979">MPNKLFASCACRNFEHIYFPRLIRRNYMIIIKFNNTVDSCVVSYKSLFYSFFSPIPKVQTSAYSCRNKIFIVKFKEHSRYFTIQFSNCFTIHYIYNPNSPKISCICKCIFVKLASTNHSITSITQNKHPNYFSSFIINQKYLSISLVTQRISSSIRRDNSNNKRCLKSFLNFMFIMINQCNRMLIVVEQRCQILIQNIYLRNVVIFWLNFIRLDAIIVFKAIQIELLAIFLNILNTLIKIGFQRIRIYSLISAQTYFIFQTYQSILKLTFQCIQYFFKVLTKVISK</sequence>
<accession>W7X3Q3</accession>
<evidence type="ECO:0000256" key="1">
    <source>
        <dbReference type="SAM" id="Phobius"/>
    </source>
</evidence>
<dbReference type="GeneID" id="24441582"/>
<dbReference type="EMBL" id="GG662241">
    <property type="protein sequence ID" value="EWS71048.1"/>
    <property type="molecule type" value="Genomic_DNA"/>
</dbReference>
<reference evidence="3" key="1">
    <citation type="journal article" date="2006" name="PLoS Biol.">
        <title>Macronuclear genome sequence of the ciliate Tetrahymena thermophila, a model eukaryote.</title>
        <authorList>
            <person name="Eisen J.A."/>
            <person name="Coyne R.S."/>
            <person name="Wu M."/>
            <person name="Wu D."/>
            <person name="Thiagarajan M."/>
            <person name="Wortman J.R."/>
            <person name="Badger J.H."/>
            <person name="Ren Q."/>
            <person name="Amedeo P."/>
            <person name="Jones K.M."/>
            <person name="Tallon L.J."/>
            <person name="Delcher A.L."/>
            <person name="Salzberg S.L."/>
            <person name="Silva J.C."/>
            <person name="Haas B.J."/>
            <person name="Majoros W.H."/>
            <person name="Farzad M."/>
            <person name="Carlton J.M."/>
            <person name="Smith R.K. Jr."/>
            <person name="Garg J."/>
            <person name="Pearlman R.E."/>
            <person name="Karrer K.M."/>
            <person name="Sun L."/>
            <person name="Manning G."/>
            <person name="Elde N.C."/>
            <person name="Turkewitz A.P."/>
            <person name="Asai D.J."/>
            <person name="Wilkes D.E."/>
            <person name="Wang Y."/>
            <person name="Cai H."/>
            <person name="Collins K."/>
            <person name="Stewart B.A."/>
            <person name="Lee S.R."/>
            <person name="Wilamowska K."/>
            <person name="Weinberg Z."/>
            <person name="Ruzzo W.L."/>
            <person name="Wloga D."/>
            <person name="Gaertig J."/>
            <person name="Frankel J."/>
            <person name="Tsao C.-C."/>
            <person name="Gorovsky M.A."/>
            <person name="Keeling P.J."/>
            <person name="Waller R.F."/>
            <person name="Patron N.J."/>
            <person name="Cherry J.M."/>
            <person name="Stover N.A."/>
            <person name="Krieger C.J."/>
            <person name="del Toro C."/>
            <person name="Ryder H.F."/>
            <person name="Williamson S.C."/>
            <person name="Barbeau R.A."/>
            <person name="Hamilton E.P."/>
            <person name="Orias E."/>
        </authorList>
    </citation>
    <scope>NUCLEOTIDE SEQUENCE [LARGE SCALE GENOMIC DNA]</scope>
    <source>
        <strain evidence="3">SB210</strain>
    </source>
</reference>
<dbReference type="KEGG" id="tet:TTHERM_001055503"/>
<keyword evidence="3" id="KW-1185">Reference proteome</keyword>
<dbReference type="AlphaFoldDB" id="W7X3Q3"/>
<keyword evidence="1" id="KW-1133">Transmembrane helix</keyword>
<keyword evidence="1 2" id="KW-0812">Transmembrane</keyword>
<feature type="transmembrane region" description="Helical" evidence="1">
    <location>
        <begin position="224"/>
        <end position="242"/>
    </location>
</feature>
<gene>
    <name evidence="2" type="ORF">TTHERM_001055503</name>
</gene>
<proteinExistence type="predicted"/>
<keyword evidence="1" id="KW-0472">Membrane</keyword>
<evidence type="ECO:0000313" key="2">
    <source>
        <dbReference type="EMBL" id="EWS71048.1"/>
    </source>
</evidence>